<keyword evidence="1" id="KW-0812">Transmembrane</keyword>
<feature type="transmembrane region" description="Helical" evidence="1">
    <location>
        <begin position="6"/>
        <end position="29"/>
    </location>
</feature>
<reference evidence="2 3" key="1">
    <citation type="journal article" date="2011" name="ISME J.">
        <title>Community ecology of hot spring cyanobacterial mats: predominant populations and their functional potential.</title>
        <authorList>
            <person name="Klatt C.G."/>
            <person name="Wood J.M."/>
            <person name="Rusch D.B."/>
            <person name="Bateson M.M."/>
            <person name="Hamamura N."/>
            <person name="Heidelberg J.F."/>
            <person name="Grossman A.R."/>
            <person name="Bhaya D."/>
            <person name="Cohan F.M."/>
            <person name="Kuhl M."/>
            <person name="Bryant D.A."/>
            <person name="Ward D.M."/>
        </authorList>
    </citation>
    <scope>NUCLEOTIDE SEQUENCE [LARGE SCALE GENOMIC DNA]</scope>
    <source>
        <strain evidence="2">OS</strain>
    </source>
</reference>
<evidence type="ECO:0000313" key="3">
    <source>
        <dbReference type="Proteomes" id="UP000266389"/>
    </source>
</evidence>
<protein>
    <submittedName>
        <fullName evidence="2">CcmD family protein</fullName>
    </submittedName>
</protein>
<name>A0A395LYZ0_9BACT</name>
<proteinExistence type="predicted"/>
<keyword evidence="1" id="KW-0472">Membrane</keyword>
<keyword evidence="1" id="KW-1133">Transmembrane helix</keyword>
<gene>
    <name evidence="2" type="ORF">D0433_09500</name>
</gene>
<evidence type="ECO:0000313" key="2">
    <source>
        <dbReference type="EMBL" id="RFM23750.1"/>
    </source>
</evidence>
<dbReference type="AlphaFoldDB" id="A0A395LYZ0"/>
<dbReference type="Pfam" id="PF20077">
    <property type="entry name" value="CcmD_alt"/>
    <property type="match status" value="1"/>
</dbReference>
<comment type="caution">
    <text evidence="2">The sequence shown here is derived from an EMBL/GenBank/DDBJ whole genome shotgun (WGS) entry which is preliminary data.</text>
</comment>
<accession>A0A395LYZ0</accession>
<sequence>MEEFFIQNSIYVVLAIVLVIFTGLFFYLVRLERKLTELEQLFSEQDETAQKR</sequence>
<dbReference type="InterPro" id="IPR030888">
    <property type="entry name" value="Put_ccm"/>
</dbReference>
<dbReference type="EMBL" id="PHFL01000059">
    <property type="protein sequence ID" value="RFM23750.1"/>
    <property type="molecule type" value="Genomic_DNA"/>
</dbReference>
<dbReference type="NCBIfam" id="TIGR04391">
    <property type="entry name" value="CcmD_alt_fam"/>
    <property type="match status" value="1"/>
</dbReference>
<evidence type="ECO:0000256" key="1">
    <source>
        <dbReference type="SAM" id="Phobius"/>
    </source>
</evidence>
<organism evidence="2 3">
    <name type="scientific">Candidatus Thermochlorobacter aerophilus</name>
    <dbReference type="NCBI Taxonomy" id="1868324"/>
    <lineage>
        <taxon>Bacteria</taxon>
        <taxon>Pseudomonadati</taxon>
        <taxon>Chlorobiota</taxon>
        <taxon>Chlorobiia</taxon>
        <taxon>Chlorobiales</taxon>
        <taxon>Candidatus Thermochlorobacteriaceae</taxon>
        <taxon>Candidatus Thermochlorobacter</taxon>
    </lineage>
</organism>
<dbReference type="Proteomes" id="UP000266389">
    <property type="component" value="Unassembled WGS sequence"/>
</dbReference>